<dbReference type="GeneID" id="116301074"/>
<dbReference type="Proteomes" id="UP000515163">
    <property type="component" value="Unplaced"/>
</dbReference>
<dbReference type="RefSeq" id="XP_031565933.1">
    <property type="nucleotide sequence ID" value="XM_031710073.1"/>
</dbReference>
<evidence type="ECO:0000256" key="1">
    <source>
        <dbReference type="SAM" id="MobiDB-lite"/>
    </source>
</evidence>
<name>A0A6P8IH04_ACTTE</name>
<feature type="chain" id="PRO_5028335705" evidence="2">
    <location>
        <begin position="22"/>
        <end position="106"/>
    </location>
</feature>
<organism evidence="3 4">
    <name type="scientific">Actinia tenebrosa</name>
    <name type="common">Australian red waratah sea anemone</name>
    <dbReference type="NCBI Taxonomy" id="6105"/>
    <lineage>
        <taxon>Eukaryota</taxon>
        <taxon>Metazoa</taxon>
        <taxon>Cnidaria</taxon>
        <taxon>Anthozoa</taxon>
        <taxon>Hexacorallia</taxon>
        <taxon>Actiniaria</taxon>
        <taxon>Actiniidae</taxon>
        <taxon>Actinia</taxon>
    </lineage>
</organism>
<feature type="region of interest" description="Disordered" evidence="1">
    <location>
        <begin position="47"/>
        <end position="72"/>
    </location>
</feature>
<dbReference type="AlphaFoldDB" id="A0A6P8IH04"/>
<protein>
    <submittedName>
        <fullName evidence="4">Uncharacterized protein LOC116301074</fullName>
    </submittedName>
</protein>
<keyword evidence="3" id="KW-1185">Reference proteome</keyword>
<gene>
    <name evidence="4" type="primary">LOC116301074</name>
</gene>
<reference evidence="4" key="1">
    <citation type="submission" date="2025-08" db="UniProtKB">
        <authorList>
            <consortium name="RefSeq"/>
        </authorList>
    </citation>
    <scope>IDENTIFICATION</scope>
</reference>
<dbReference type="KEGG" id="aten:116301074"/>
<evidence type="ECO:0000313" key="4">
    <source>
        <dbReference type="RefSeq" id="XP_031565933.1"/>
    </source>
</evidence>
<accession>A0A6P8IH04</accession>
<dbReference type="InParanoid" id="A0A6P8IH04"/>
<evidence type="ECO:0000256" key="2">
    <source>
        <dbReference type="SAM" id="SignalP"/>
    </source>
</evidence>
<feature type="signal peptide" evidence="2">
    <location>
        <begin position="1"/>
        <end position="21"/>
    </location>
</feature>
<feature type="non-terminal residue" evidence="4">
    <location>
        <position position="106"/>
    </location>
</feature>
<keyword evidence="2" id="KW-0732">Signal</keyword>
<evidence type="ECO:0000313" key="3">
    <source>
        <dbReference type="Proteomes" id="UP000515163"/>
    </source>
</evidence>
<dbReference type="OrthoDB" id="5952707at2759"/>
<proteinExistence type="predicted"/>
<sequence>MALRLVLAFIFSHLFLLCVVSKPTLDEEKRNLCEGEPNLAECLMEVEEAKAPSKDSTNTETKNGEEEEDPYEAIMKQQEKIKKMVDENEQNRAYWDEEYKSINKWA</sequence>